<sequence>MFGKGLIRKEVFNVASFKKLCRNASFDLELEALSPIHIGTESSNENKNLMMKNDYNEDVKYVITGSSVKGVVRSYLSDLAVYFDTQQFNELLEDLFGTQSLKGRIFISDSEFDKEVQGSKTINAIPRLSARDPKIIEYEVIRPTTKWVLHLDVMNPTAEDFGLMALVLKALYSGSVQIGHGKSRGFGRVALHRADVVLEFFGGKAGQEIAKKSIHVDLSDWKKEKSLISERYLKSFEKEQTFRWMQFGVDALAEKVAGGV</sequence>
<dbReference type="Proteomes" id="UP000315753">
    <property type="component" value="Unassembled WGS sequence"/>
</dbReference>
<accession>A0A540V3Y8</accession>
<dbReference type="PANTHER" id="PTHR35579">
    <property type="entry name" value="CRISPR SYSTEM CMS ENDORIBONUCLEASE CSM3"/>
    <property type="match status" value="1"/>
</dbReference>
<dbReference type="PANTHER" id="PTHR35579:SF3">
    <property type="entry name" value="CRISPR SYSTEM CMS ENDORIBONUCLEASE CSM3"/>
    <property type="match status" value="1"/>
</dbReference>
<keyword evidence="4" id="KW-1185">Reference proteome</keyword>
<dbReference type="InterPro" id="IPR052216">
    <property type="entry name" value="CRISPR_Csm3_endoribonuclease"/>
</dbReference>
<evidence type="ECO:0000313" key="4">
    <source>
        <dbReference type="Proteomes" id="UP000315753"/>
    </source>
</evidence>
<dbReference type="InterPro" id="IPR005537">
    <property type="entry name" value="RAMP_III_fam"/>
</dbReference>
<evidence type="ECO:0000259" key="2">
    <source>
        <dbReference type="Pfam" id="PF03787"/>
    </source>
</evidence>
<dbReference type="OrthoDB" id="5242922at2"/>
<dbReference type="GO" id="GO:0051607">
    <property type="term" value="P:defense response to virus"/>
    <property type="evidence" value="ECO:0007669"/>
    <property type="project" value="UniProtKB-KW"/>
</dbReference>
<reference evidence="3 4" key="1">
    <citation type="submission" date="2019-06" db="EMBL/GenBank/DDBJ databases">
        <title>Genome sequence of Ureibacillus terrenus.</title>
        <authorList>
            <person name="Maclea K.S."/>
            <person name="Simoes M."/>
        </authorList>
    </citation>
    <scope>NUCLEOTIDE SEQUENCE [LARGE SCALE GENOMIC DNA]</scope>
    <source>
        <strain evidence="3 4">ATCC BAA-384</strain>
    </source>
</reference>
<gene>
    <name evidence="3" type="ORF">FKZ59_05660</name>
</gene>
<evidence type="ECO:0000313" key="3">
    <source>
        <dbReference type="EMBL" id="TQE91462.1"/>
    </source>
</evidence>
<dbReference type="Pfam" id="PF03787">
    <property type="entry name" value="RAMPs"/>
    <property type="match status" value="1"/>
</dbReference>
<name>A0A540V3Y8_9BACL</name>
<organism evidence="3 4">
    <name type="scientific">Ureibacillus terrenus</name>
    <dbReference type="NCBI Taxonomy" id="118246"/>
    <lineage>
        <taxon>Bacteria</taxon>
        <taxon>Bacillati</taxon>
        <taxon>Bacillota</taxon>
        <taxon>Bacilli</taxon>
        <taxon>Bacillales</taxon>
        <taxon>Caryophanaceae</taxon>
        <taxon>Ureibacillus</taxon>
    </lineage>
</organism>
<proteinExistence type="predicted"/>
<dbReference type="AlphaFoldDB" id="A0A540V3Y8"/>
<keyword evidence="1" id="KW-0051">Antiviral defense</keyword>
<feature type="domain" description="CRISPR type III-associated protein" evidence="2">
    <location>
        <begin position="29"/>
        <end position="189"/>
    </location>
</feature>
<dbReference type="CDD" id="cd09726">
    <property type="entry name" value="RAMP_I_III"/>
    <property type="match status" value="1"/>
</dbReference>
<protein>
    <recommendedName>
        <fullName evidence="2">CRISPR type III-associated protein domain-containing protein</fullName>
    </recommendedName>
</protein>
<dbReference type="EMBL" id="VIGD01000005">
    <property type="protein sequence ID" value="TQE91462.1"/>
    <property type="molecule type" value="Genomic_DNA"/>
</dbReference>
<comment type="caution">
    <text evidence="3">The sequence shown here is derived from an EMBL/GenBank/DDBJ whole genome shotgun (WGS) entry which is preliminary data.</text>
</comment>
<evidence type="ECO:0000256" key="1">
    <source>
        <dbReference type="ARBA" id="ARBA00023118"/>
    </source>
</evidence>